<dbReference type="SUPFAM" id="SSF56317">
    <property type="entry name" value="Carbon-nitrogen hydrolase"/>
    <property type="match status" value="1"/>
</dbReference>
<keyword evidence="1 3" id="KW-0378">Hydrolase</keyword>
<dbReference type="Gene3D" id="3.60.110.10">
    <property type="entry name" value="Carbon-nitrogen hydrolase"/>
    <property type="match status" value="1"/>
</dbReference>
<accession>A0A495EEV8</accession>
<reference evidence="3 4" key="1">
    <citation type="submission" date="2018-10" db="EMBL/GenBank/DDBJ databases">
        <title>Genomic Encyclopedia of Archaeal and Bacterial Type Strains, Phase II (KMG-II): from individual species to whole genera.</title>
        <authorList>
            <person name="Goeker M."/>
        </authorList>
    </citation>
    <scope>NUCLEOTIDE SEQUENCE [LARGE SCALE GENOMIC DNA]</scope>
    <source>
        <strain evidence="3 4">DSM 25230</strain>
    </source>
</reference>
<dbReference type="AlphaFoldDB" id="A0A495EEV8"/>
<keyword evidence="4" id="KW-1185">Reference proteome</keyword>
<evidence type="ECO:0000313" key="3">
    <source>
        <dbReference type="EMBL" id="RKR15191.1"/>
    </source>
</evidence>
<dbReference type="RefSeq" id="WP_211333192.1">
    <property type="nucleotide sequence ID" value="NZ_RBIQ01000007.1"/>
</dbReference>
<dbReference type="InterPro" id="IPR003010">
    <property type="entry name" value="C-N_Hydrolase"/>
</dbReference>
<dbReference type="PROSITE" id="PS50263">
    <property type="entry name" value="CN_HYDROLASE"/>
    <property type="match status" value="1"/>
</dbReference>
<dbReference type="GO" id="GO:0016811">
    <property type="term" value="F:hydrolase activity, acting on carbon-nitrogen (but not peptide) bonds, in linear amides"/>
    <property type="evidence" value="ECO:0007669"/>
    <property type="project" value="TreeGrafter"/>
</dbReference>
<dbReference type="PANTHER" id="PTHR43674">
    <property type="entry name" value="NITRILASE C965.09-RELATED"/>
    <property type="match status" value="1"/>
</dbReference>
<gene>
    <name evidence="3" type="ORF">CLV91_1273</name>
</gene>
<sequence length="337" mass="38087">MIKRYKALALQIECAAINSCKDKKTAHALMQKTLNTVLAQTSGSKKFIGPDLKLVVLPEYFLTSFPFGETIEEWHTKACITTDDILFTQMKEFCKKESIFLSGNFYELDENFPDLYFQSSFIIDDEGELILKYRRLNSMFAPTPHDVLDKYLEIYGEESLFPVADTKLGKLACIASEEILYPEIARCLMMRGAEIFLHSSSEAGSPNLTHKDIAKRARSIENMAYTISANSAGISGIDFPFASTDGLSKIVHFEGNVLSEAGTGDSMVANSYIDINALRDYRSKISMQNYIARQRFELYAPSYTNMSHYPSNSFEGKKPNKELFIKTQLNVVNKLYN</sequence>
<dbReference type="PANTHER" id="PTHR43674:SF16">
    <property type="entry name" value="CARBON-NITROGEN FAMILY, PUTATIVE (AFU_ORTHOLOGUE AFUA_5G02350)-RELATED"/>
    <property type="match status" value="1"/>
</dbReference>
<dbReference type="Proteomes" id="UP000269412">
    <property type="component" value="Unassembled WGS sequence"/>
</dbReference>
<dbReference type="InterPro" id="IPR050345">
    <property type="entry name" value="Aliph_Amidase/BUP"/>
</dbReference>
<comment type="caution">
    <text evidence="3">The sequence shown here is derived from an EMBL/GenBank/DDBJ whole genome shotgun (WGS) entry which is preliminary data.</text>
</comment>
<dbReference type="EMBL" id="RBIQ01000007">
    <property type="protein sequence ID" value="RKR15191.1"/>
    <property type="molecule type" value="Genomic_DNA"/>
</dbReference>
<name>A0A495EEV8_9FLAO</name>
<feature type="domain" description="CN hydrolase" evidence="2">
    <location>
        <begin position="15"/>
        <end position="275"/>
    </location>
</feature>
<evidence type="ECO:0000313" key="4">
    <source>
        <dbReference type="Proteomes" id="UP000269412"/>
    </source>
</evidence>
<dbReference type="InterPro" id="IPR036526">
    <property type="entry name" value="C-N_Hydrolase_sf"/>
</dbReference>
<organism evidence="3 4">
    <name type="scientific">Maribacter vaceletii</name>
    <dbReference type="NCBI Taxonomy" id="1206816"/>
    <lineage>
        <taxon>Bacteria</taxon>
        <taxon>Pseudomonadati</taxon>
        <taxon>Bacteroidota</taxon>
        <taxon>Flavobacteriia</taxon>
        <taxon>Flavobacteriales</taxon>
        <taxon>Flavobacteriaceae</taxon>
        <taxon>Maribacter</taxon>
    </lineage>
</organism>
<proteinExistence type="predicted"/>
<evidence type="ECO:0000256" key="1">
    <source>
        <dbReference type="ARBA" id="ARBA00022801"/>
    </source>
</evidence>
<dbReference type="Pfam" id="PF00795">
    <property type="entry name" value="CN_hydrolase"/>
    <property type="match status" value="1"/>
</dbReference>
<protein>
    <submittedName>
        <fullName evidence="3">Putative amidohydrolase</fullName>
    </submittedName>
</protein>
<evidence type="ECO:0000259" key="2">
    <source>
        <dbReference type="PROSITE" id="PS50263"/>
    </source>
</evidence>